<keyword evidence="4" id="KW-0946">Virion</keyword>
<evidence type="ECO:0000259" key="2">
    <source>
        <dbReference type="Pfam" id="PF00534"/>
    </source>
</evidence>
<dbReference type="Pfam" id="PF00534">
    <property type="entry name" value="Glycos_transf_1"/>
    <property type="match status" value="1"/>
</dbReference>
<dbReference type="PANTHER" id="PTHR46401:SF2">
    <property type="entry name" value="GLYCOSYLTRANSFERASE WBBK-RELATED"/>
    <property type="match status" value="1"/>
</dbReference>
<feature type="domain" description="Glycosyl transferase family 1" evidence="2">
    <location>
        <begin position="191"/>
        <end position="358"/>
    </location>
</feature>
<reference evidence="4 5" key="1">
    <citation type="journal article" date="2021" name="bioRxiv">
        <title>Unique metabolic strategies in Hadean analogues reveal hints for primordial physiology.</title>
        <authorList>
            <person name="Nobu M.K."/>
            <person name="Nakai R."/>
            <person name="Tamazawa S."/>
            <person name="Mori H."/>
            <person name="Toyoda A."/>
            <person name="Ijiri A."/>
            <person name="Suzuki S."/>
            <person name="Kurokawa K."/>
            <person name="Kamagata Y."/>
            <person name="Tamaki H."/>
        </authorList>
    </citation>
    <scope>NUCLEOTIDE SEQUENCE [LARGE SCALE GENOMIC DNA]</scope>
    <source>
        <strain evidence="4">BS525</strain>
    </source>
</reference>
<sequence>MSNIKVAMLCSLPLTEIIYTGSKIYEDRLTYYLSHREDIELHIITIGEGSGQIKKDNLIIHTIKKGRIVSIPFFHPLLLWKIKCKTMEINPDIVHAISTGFFYSTVAAFLRDRYPVVLTAYGIVAKEREYYKEEYKKIYQHIFSVFHLINERYVLSKIPNIVVDSASIKNLISKWTESKIYVVPAGIEYDKIEEIQSHTLLNEKPDIFFVNNLQKLKGVDILIKAIPIVKRSTPHLIGYIAGTGPQEKELKLLVKKLNLEHHIKFLGFISDEEKYQYYKACKTVVVPSRWDCQPAALFDAAASGKPVIASDMSNPGIVEDGATGFIFESENVKDLADKIITLLKDEKLREEMGKSAKENVKRYDWSEVAETYVEIYKEAITDFHEQKTKK</sequence>
<comment type="caution">
    <text evidence="4">The sequence shown here is derived from an EMBL/GenBank/DDBJ whole genome shotgun (WGS) entry which is preliminary data.</text>
</comment>
<dbReference type="EMBL" id="QLTW01000072">
    <property type="protein sequence ID" value="MBT9145304.1"/>
    <property type="molecule type" value="Genomic_DNA"/>
</dbReference>
<proteinExistence type="predicted"/>
<name>A0A9E2F1C5_PSYF1</name>
<dbReference type="Gene3D" id="3.40.50.2000">
    <property type="entry name" value="Glycogen Phosphorylase B"/>
    <property type="match status" value="2"/>
</dbReference>
<dbReference type="SUPFAM" id="SSF53756">
    <property type="entry name" value="UDP-Glycosyltransferase/glycogen phosphorylase"/>
    <property type="match status" value="1"/>
</dbReference>
<organism evidence="4 5">
    <name type="scientific">Psychracetigena formicireducens</name>
    <dbReference type="NCBI Taxonomy" id="2986056"/>
    <lineage>
        <taxon>Bacteria</taxon>
        <taxon>Bacillati</taxon>
        <taxon>Candidatus Lithacetigenota</taxon>
        <taxon>Candidatus Psychracetigena</taxon>
    </lineage>
</organism>
<evidence type="ECO:0000259" key="3">
    <source>
        <dbReference type="Pfam" id="PF13439"/>
    </source>
</evidence>
<dbReference type="InterPro" id="IPR001296">
    <property type="entry name" value="Glyco_trans_1"/>
</dbReference>
<dbReference type="PANTHER" id="PTHR46401">
    <property type="entry name" value="GLYCOSYLTRANSFERASE WBBK-RELATED"/>
    <property type="match status" value="1"/>
</dbReference>
<dbReference type="Pfam" id="PF13439">
    <property type="entry name" value="Glyco_transf_4"/>
    <property type="match status" value="1"/>
</dbReference>
<dbReference type="GO" id="GO:0009103">
    <property type="term" value="P:lipopolysaccharide biosynthetic process"/>
    <property type="evidence" value="ECO:0007669"/>
    <property type="project" value="TreeGrafter"/>
</dbReference>
<evidence type="ECO:0000256" key="1">
    <source>
        <dbReference type="ARBA" id="ARBA00022679"/>
    </source>
</evidence>
<accession>A0A9E2F1C5</accession>
<keyword evidence="4" id="KW-0328">Glycosyltransferase</keyword>
<evidence type="ECO:0000313" key="5">
    <source>
        <dbReference type="Proteomes" id="UP000811545"/>
    </source>
</evidence>
<dbReference type="EC" id="2.4.-.-" evidence="4"/>
<dbReference type="InterPro" id="IPR028098">
    <property type="entry name" value="Glyco_trans_4-like_N"/>
</dbReference>
<dbReference type="GO" id="GO:0016757">
    <property type="term" value="F:glycosyltransferase activity"/>
    <property type="evidence" value="ECO:0007669"/>
    <property type="project" value="UniProtKB-KW"/>
</dbReference>
<dbReference type="CDD" id="cd03801">
    <property type="entry name" value="GT4_PimA-like"/>
    <property type="match status" value="1"/>
</dbReference>
<feature type="domain" description="Glycosyltransferase subfamily 4-like N-terminal" evidence="3">
    <location>
        <begin position="36"/>
        <end position="190"/>
    </location>
</feature>
<evidence type="ECO:0000313" key="4">
    <source>
        <dbReference type="EMBL" id="MBT9145304.1"/>
    </source>
</evidence>
<dbReference type="AlphaFoldDB" id="A0A9E2F1C5"/>
<gene>
    <name evidence="4" type="primary">cotSA_1</name>
    <name evidence="4" type="ORF">DDT42_01174</name>
</gene>
<dbReference type="Proteomes" id="UP000811545">
    <property type="component" value="Unassembled WGS sequence"/>
</dbReference>
<protein>
    <submittedName>
        <fullName evidence="4">Spore coat protein SA</fullName>
        <ecNumber evidence="4">2.4.-.-</ecNumber>
    </submittedName>
</protein>
<keyword evidence="4" id="KW-0167">Capsid protein</keyword>
<keyword evidence="1 4" id="KW-0808">Transferase</keyword>